<evidence type="ECO:0000256" key="2">
    <source>
        <dbReference type="SAM" id="Phobius"/>
    </source>
</evidence>
<accession>A0ABR7NMM1</accession>
<keyword evidence="5" id="KW-1185">Reference proteome</keyword>
<evidence type="ECO:0000259" key="3">
    <source>
        <dbReference type="Pfam" id="PF00892"/>
    </source>
</evidence>
<dbReference type="Pfam" id="PF00892">
    <property type="entry name" value="EamA"/>
    <property type="match status" value="2"/>
</dbReference>
<evidence type="ECO:0000313" key="5">
    <source>
        <dbReference type="Proteomes" id="UP000658131"/>
    </source>
</evidence>
<feature type="transmembrane region" description="Helical" evidence="2">
    <location>
        <begin position="279"/>
        <end position="298"/>
    </location>
</feature>
<feature type="transmembrane region" description="Helical" evidence="2">
    <location>
        <begin position="21"/>
        <end position="42"/>
    </location>
</feature>
<dbReference type="EMBL" id="JACRTB010000041">
    <property type="protein sequence ID" value="MBC8577666.1"/>
    <property type="molecule type" value="Genomic_DNA"/>
</dbReference>
<dbReference type="PROSITE" id="PS51257">
    <property type="entry name" value="PROKAR_LIPOPROTEIN"/>
    <property type="match status" value="1"/>
</dbReference>
<feature type="transmembrane region" description="Helical" evidence="2">
    <location>
        <begin position="191"/>
        <end position="210"/>
    </location>
</feature>
<dbReference type="Proteomes" id="UP000658131">
    <property type="component" value="Unassembled WGS sequence"/>
</dbReference>
<evidence type="ECO:0000313" key="4">
    <source>
        <dbReference type="EMBL" id="MBC8577666.1"/>
    </source>
</evidence>
<comment type="similarity">
    <text evidence="1">Belongs to the EamA transporter family.</text>
</comment>
<dbReference type="PANTHER" id="PTHR22911:SF137">
    <property type="entry name" value="SOLUTE CARRIER FAMILY 35 MEMBER G2-RELATED"/>
    <property type="match status" value="1"/>
</dbReference>
<name>A0ABR7NMM1_9FIRM</name>
<dbReference type="SUPFAM" id="SSF103481">
    <property type="entry name" value="Multidrug resistance efflux transporter EmrE"/>
    <property type="match status" value="2"/>
</dbReference>
<organism evidence="4 5">
    <name type="scientific">Yanshouia hominis</name>
    <dbReference type="NCBI Taxonomy" id="2763673"/>
    <lineage>
        <taxon>Bacteria</taxon>
        <taxon>Bacillati</taxon>
        <taxon>Bacillota</taxon>
        <taxon>Clostridia</taxon>
        <taxon>Eubacteriales</taxon>
        <taxon>Oscillospiraceae</taxon>
        <taxon>Yanshouia</taxon>
    </lineage>
</organism>
<keyword evidence="2" id="KW-0472">Membrane</keyword>
<keyword evidence="2" id="KW-1133">Transmembrane helix</keyword>
<comment type="caution">
    <text evidence="4">The sequence shown here is derived from an EMBL/GenBank/DDBJ whole genome shotgun (WGS) entry which is preliminary data.</text>
</comment>
<protein>
    <submittedName>
        <fullName evidence="4">DMT family transporter</fullName>
    </submittedName>
</protein>
<dbReference type="InterPro" id="IPR037185">
    <property type="entry name" value="EmrE-like"/>
</dbReference>
<feature type="transmembrane region" description="Helical" evidence="2">
    <location>
        <begin position="160"/>
        <end position="179"/>
    </location>
</feature>
<feature type="transmembrane region" description="Helical" evidence="2">
    <location>
        <begin position="48"/>
        <end position="67"/>
    </location>
</feature>
<proteinExistence type="inferred from homology"/>
<evidence type="ECO:0000256" key="1">
    <source>
        <dbReference type="ARBA" id="ARBA00007362"/>
    </source>
</evidence>
<gene>
    <name evidence="4" type="ORF">H8717_14815</name>
</gene>
<dbReference type="RefSeq" id="WP_262401044.1">
    <property type="nucleotide sequence ID" value="NZ_JACRTB010000041.1"/>
</dbReference>
<feature type="domain" description="EamA" evidence="3">
    <location>
        <begin position="161"/>
        <end position="296"/>
    </location>
</feature>
<reference evidence="4 5" key="1">
    <citation type="submission" date="2020-08" db="EMBL/GenBank/DDBJ databases">
        <title>Genome public.</title>
        <authorList>
            <person name="Liu C."/>
            <person name="Sun Q."/>
        </authorList>
    </citation>
    <scope>NUCLEOTIDE SEQUENCE [LARGE SCALE GENOMIC DNA]</scope>
    <source>
        <strain evidence="4 5">BX1</strain>
    </source>
</reference>
<dbReference type="PANTHER" id="PTHR22911">
    <property type="entry name" value="ACYL-MALONYL CONDENSING ENZYME-RELATED"/>
    <property type="match status" value="1"/>
</dbReference>
<sequence length="299" mass="31799">MFRAAHPAAAADSRPKDLQGILFVILSAVIFGCVPVITKTIYASGGNAVSAAAIRNSLIAPLLLGFLRHKGVSVKLSRRQMRQMVMLALGFASTPLLLSSSYYFISSGMATTIHFVYPVFTLLGCVLFCHAPLSGVKVLCAALCSAGILMFYTPGQSGNAAGVLLAFLSGITYSFYIIYLDQSGLGNLPSLVLAFWLALLSFVGQALYGVFTGELFVSMTPLGWFCNLVVLMLFSQSASILFQIGVRIVGPQRASILSTFEPITSLSVGIAIYSEPFGLRTGLGVLAILAAVIILTRFD</sequence>
<feature type="transmembrane region" description="Helical" evidence="2">
    <location>
        <begin position="87"/>
        <end position="105"/>
    </location>
</feature>
<feature type="transmembrane region" description="Helical" evidence="2">
    <location>
        <begin position="222"/>
        <end position="242"/>
    </location>
</feature>
<dbReference type="InterPro" id="IPR000620">
    <property type="entry name" value="EamA_dom"/>
</dbReference>
<feature type="transmembrane region" description="Helical" evidence="2">
    <location>
        <begin position="111"/>
        <end position="129"/>
    </location>
</feature>
<feature type="domain" description="EamA" evidence="3">
    <location>
        <begin position="19"/>
        <end position="152"/>
    </location>
</feature>
<keyword evidence="2" id="KW-0812">Transmembrane</keyword>